<feature type="transmembrane region" description="Helical" evidence="2">
    <location>
        <begin position="197"/>
        <end position="219"/>
    </location>
</feature>
<feature type="transmembrane region" description="Helical" evidence="2">
    <location>
        <begin position="268"/>
        <end position="286"/>
    </location>
</feature>
<keyword evidence="2" id="KW-0472">Membrane</keyword>
<dbReference type="AlphaFoldDB" id="A0A5C3ER56"/>
<evidence type="ECO:0000256" key="1">
    <source>
        <dbReference type="SAM" id="MobiDB-lite"/>
    </source>
</evidence>
<keyword evidence="2" id="KW-0812">Transmembrane</keyword>
<proteinExistence type="predicted"/>
<gene>
    <name evidence="3" type="ORF">UTRI_04374</name>
</gene>
<sequence>MAPLHPTIDPEAVYVYASPPSSLPISVAKAEGPYLILVCILCILCGANTSLYAIYIYLFGGRKRDPYILQLSVFISVVCNIVLALCGMLFYFKASLVELYTYPGYDINRIEWYIPFFHTLQALSNAIGQIYFTLRIAKLFDYRKVSTRVGVGLAMLGIAVQFGLMNWFGGAFLAVKYKSHLLDSKKRRMVRGILNTWSIIFVSLEISMTITTMARLIVLRRQTSMAPARRVIFNLAVYSLQGQVILTTCSLTSLWLFSRSLTGWYTPMYLMSGSLYTMVLLANLIYRQAVGKAMRQAQSDCSPSSQQDRARGINFDAVCTYTGENPNPNPNPDPNTHLHSTTAQPSTPYPIRREEAWNSRDTVSSRTSMQQEFKMDTLREVFSKSWLQDPALDANRFTLPGVVPPPTTTATAMAARRLSDTPLPHVQVTTTNNNNKSIKATMRSSMIRSSPI</sequence>
<feature type="transmembrane region" description="Helical" evidence="2">
    <location>
        <begin position="231"/>
        <end position="256"/>
    </location>
</feature>
<evidence type="ECO:0000256" key="2">
    <source>
        <dbReference type="SAM" id="Phobius"/>
    </source>
</evidence>
<feature type="transmembrane region" description="Helical" evidence="2">
    <location>
        <begin position="34"/>
        <end position="59"/>
    </location>
</feature>
<keyword evidence="4" id="KW-1185">Reference proteome</keyword>
<name>A0A5C3ER56_9BASI</name>
<feature type="transmembrane region" description="Helical" evidence="2">
    <location>
        <begin position="112"/>
        <end position="132"/>
    </location>
</feature>
<feature type="transmembrane region" description="Helical" evidence="2">
    <location>
        <begin position="71"/>
        <end position="92"/>
    </location>
</feature>
<reference evidence="3 4" key="1">
    <citation type="submission" date="2018-03" db="EMBL/GenBank/DDBJ databases">
        <authorList>
            <person name="Guldener U."/>
        </authorList>
    </citation>
    <scope>NUCLEOTIDE SEQUENCE [LARGE SCALE GENOMIC DNA]</scope>
    <source>
        <strain evidence="3 4">NBRC100155</strain>
    </source>
</reference>
<feature type="transmembrane region" description="Helical" evidence="2">
    <location>
        <begin position="153"/>
        <end position="177"/>
    </location>
</feature>
<organism evidence="3 4">
    <name type="scientific">Ustilago trichophora</name>
    <dbReference type="NCBI Taxonomy" id="86804"/>
    <lineage>
        <taxon>Eukaryota</taxon>
        <taxon>Fungi</taxon>
        <taxon>Dikarya</taxon>
        <taxon>Basidiomycota</taxon>
        <taxon>Ustilaginomycotina</taxon>
        <taxon>Ustilaginomycetes</taxon>
        <taxon>Ustilaginales</taxon>
        <taxon>Ustilaginaceae</taxon>
        <taxon>Ustilago</taxon>
    </lineage>
</organism>
<dbReference type="EMBL" id="OOIN01000047">
    <property type="protein sequence ID" value="SPO32630.1"/>
    <property type="molecule type" value="Genomic_DNA"/>
</dbReference>
<dbReference type="OrthoDB" id="2556267at2759"/>
<dbReference type="Proteomes" id="UP000324022">
    <property type="component" value="Unassembled WGS sequence"/>
</dbReference>
<protein>
    <submittedName>
        <fullName evidence="3">Uncharacterized protein</fullName>
    </submittedName>
</protein>
<evidence type="ECO:0000313" key="3">
    <source>
        <dbReference type="EMBL" id="SPO32630.1"/>
    </source>
</evidence>
<feature type="region of interest" description="Disordered" evidence="1">
    <location>
        <begin position="320"/>
        <end position="348"/>
    </location>
</feature>
<keyword evidence="2" id="KW-1133">Transmembrane helix</keyword>
<accession>A0A5C3ER56</accession>
<feature type="compositionally biased region" description="Polar residues" evidence="1">
    <location>
        <begin position="337"/>
        <end position="346"/>
    </location>
</feature>
<evidence type="ECO:0000313" key="4">
    <source>
        <dbReference type="Proteomes" id="UP000324022"/>
    </source>
</evidence>